<sequence>MNDMLRARFGPPEDEAENLRKLYDEMHCIIEANIENIKNLTLIVSLTKAPRITSKNLIRFFPTNSISISGKVSISVRYSKHL</sequence>
<gene>
    <name evidence="1" type="ORF">CARUB_v10006708mg</name>
</gene>
<proteinExistence type="predicted"/>
<organism evidence="1 2">
    <name type="scientific">Capsella rubella</name>
    <dbReference type="NCBI Taxonomy" id="81985"/>
    <lineage>
        <taxon>Eukaryota</taxon>
        <taxon>Viridiplantae</taxon>
        <taxon>Streptophyta</taxon>
        <taxon>Embryophyta</taxon>
        <taxon>Tracheophyta</taxon>
        <taxon>Spermatophyta</taxon>
        <taxon>Magnoliopsida</taxon>
        <taxon>eudicotyledons</taxon>
        <taxon>Gunneridae</taxon>
        <taxon>Pentapetalae</taxon>
        <taxon>rosids</taxon>
        <taxon>malvids</taxon>
        <taxon>Brassicales</taxon>
        <taxon>Brassicaceae</taxon>
        <taxon>Camelineae</taxon>
        <taxon>Capsella</taxon>
    </lineage>
</organism>
<reference evidence="2" key="1">
    <citation type="journal article" date="2013" name="Nat. Genet.">
        <title>The Capsella rubella genome and the genomic consequences of rapid mating system evolution.</title>
        <authorList>
            <person name="Slotte T."/>
            <person name="Hazzouri K.M."/>
            <person name="Agren J.A."/>
            <person name="Koenig D."/>
            <person name="Maumus F."/>
            <person name="Guo Y.L."/>
            <person name="Steige K."/>
            <person name="Platts A.E."/>
            <person name="Escobar J.S."/>
            <person name="Newman L.K."/>
            <person name="Wang W."/>
            <person name="Mandakova T."/>
            <person name="Vello E."/>
            <person name="Smith L.M."/>
            <person name="Henz S.R."/>
            <person name="Steffen J."/>
            <person name="Takuno S."/>
            <person name="Brandvain Y."/>
            <person name="Coop G."/>
            <person name="Andolfatto P."/>
            <person name="Hu T.T."/>
            <person name="Blanchette M."/>
            <person name="Clark R.M."/>
            <person name="Quesneville H."/>
            <person name="Nordborg M."/>
            <person name="Gaut B.S."/>
            <person name="Lysak M.A."/>
            <person name="Jenkins J."/>
            <person name="Grimwood J."/>
            <person name="Chapman J."/>
            <person name="Prochnik S."/>
            <person name="Shu S."/>
            <person name="Rokhsar D."/>
            <person name="Schmutz J."/>
            <person name="Weigel D."/>
            <person name="Wright S.I."/>
        </authorList>
    </citation>
    <scope>NUCLEOTIDE SEQUENCE [LARGE SCALE GENOMIC DNA]</scope>
    <source>
        <strain evidence="2">cv. Monte Gargano</strain>
    </source>
</reference>
<name>R0GMU5_9BRAS</name>
<dbReference type="Proteomes" id="UP000029121">
    <property type="component" value="Unassembled WGS sequence"/>
</dbReference>
<protein>
    <submittedName>
        <fullName evidence="1">Uncharacterized protein</fullName>
    </submittedName>
</protein>
<dbReference type="EMBL" id="KB870811">
    <property type="protein sequence ID" value="EOA18219.1"/>
    <property type="molecule type" value="Genomic_DNA"/>
</dbReference>
<keyword evidence="2" id="KW-1185">Reference proteome</keyword>
<evidence type="ECO:0000313" key="2">
    <source>
        <dbReference type="Proteomes" id="UP000029121"/>
    </source>
</evidence>
<evidence type="ECO:0000313" key="1">
    <source>
        <dbReference type="EMBL" id="EOA18219.1"/>
    </source>
</evidence>
<accession>R0GMU5</accession>
<dbReference type="AlphaFoldDB" id="R0GMU5"/>